<organism evidence="1 2">
    <name type="scientific">Cuscuta epithymum</name>
    <dbReference type="NCBI Taxonomy" id="186058"/>
    <lineage>
        <taxon>Eukaryota</taxon>
        <taxon>Viridiplantae</taxon>
        <taxon>Streptophyta</taxon>
        <taxon>Embryophyta</taxon>
        <taxon>Tracheophyta</taxon>
        <taxon>Spermatophyta</taxon>
        <taxon>Magnoliopsida</taxon>
        <taxon>eudicotyledons</taxon>
        <taxon>Gunneridae</taxon>
        <taxon>Pentapetalae</taxon>
        <taxon>asterids</taxon>
        <taxon>lamiids</taxon>
        <taxon>Solanales</taxon>
        <taxon>Convolvulaceae</taxon>
        <taxon>Cuscuteae</taxon>
        <taxon>Cuscuta</taxon>
        <taxon>Cuscuta subgen. Cuscuta</taxon>
    </lineage>
</organism>
<name>A0AAV0DMD2_9ASTE</name>
<keyword evidence="2" id="KW-1185">Reference proteome</keyword>
<dbReference type="EMBL" id="CAMAPF010000129">
    <property type="protein sequence ID" value="CAH9105210.1"/>
    <property type="molecule type" value="Genomic_DNA"/>
</dbReference>
<dbReference type="AlphaFoldDB" id="A0AAV0DMD2"/>
<dbReference type="Proteomes" id="UP001152523">
    <property type="component" value="Unassembled WGS sequence"/>
</dbReference>
<sequence>MGLQGEFPRSKYRTKEYQWRWRLSSESEWRTTTGHLRSSRHVSLEIDLEKTRFPQFLKQEERIEERKTYLEFIETSRRERRLKTRRNRDEIQLPNLVDLETNA</sequence>
<protein>
    <submittedName>
        <fullName evidence="1">Uncharacterized protein</fullName>
    </submittedName>
</protein>
<evidence type="ECO:0000313" key="2">
    <source>
        <dbReference type="Proteomes" id="UP001152523"/>
    </source>
</evidence>
<reference evidence="1" key="1">
    <citation type="submission" date="2022-07" db="EMBL/GenBank/DDBJ databases">
        <authorList>
            <person name="Macas J."/>
            <person name="Novak P."/>
            <person name="Neumann P."/>
        </authorList>
    </citation>
    <scope>NUCLEOTIDE SEQUENCE</scope>
</reference>
<gene>
    <name evidence="1" type="ORF">CEPIT_LOCUS17091</name>
</gene>
<comment type="caution">
    <text evidence="1">The sequence shown here is derived from an EMBL/GenBank/DDBJ whole genome shotgun (WGS) entry which is preliminary data.</text>
</comment>
<evidence type="ECO:0000313" key="1">
    <source>
        <dbReference type="EMBL" id="CAH9105210.1"/>
    </source>
</evidence>
<proteinExistence type="predicted"/>
<accession>A0AAV0DMD2</accession>